<proteinExistence type="predicted"/>
<reference evidence="2 3" key="1">
    <citation type="submission" date="2016-10" db="EMBL/GenBank/DDBJ databases">
        <authorList>
            <person name="de Groot N.N."/>
        </authorList>
    </citation>
    <scope>NUCLEOTIDE SEQUENCE [LARGE SCALE GENOMIC DNA]</scope>
    <source>
        <strain evidence="2 3">DSM 18610</strain>
    </source>
</reference>
<evidence type="ECO:0000256" key="1">
    <source>
        <dbReference type="SAM" id="SignalP"/>
    </source>
</evidence>
<dbReference type="EMBL" id="FOGG01000007">
    <property type="protein sequence ID" value="SER33332.1"/>
    <property type="molecule type" value="Genomic_DNA"/>
</dbReference>
<dbReference type="RefSeq" id="WP_090883226.1">
    <property type="nucleotide sequence ID" value="NZ_FOGG01000007.1"/>
</dbReference>
<keyword evidence="3" id="KW-1185">Reference proteome</keyword>
<accession>A0A1H9NBL8</accession>
<sequence>MKKTLLIIAFFCFCFQAFSQENLDQQSAAIIKEGKLLYRSEMASWYGTDVFMEKFKEKSANIGGYLSYAEGAQYKCVFFSKGEEPKVIATIKFDSTYNVQQALADGSERVFDKNEADLYSIRKAALHEVNTDTIFKVAKNINLNLVPLIIDGQRKVYILSGPRENGFVILGNDYLITFDKDNKIIEKRKIHRNMIPIAYGKKDEPPITAHSHLAQTGELITATDICTLMLYGKFANWKQHYVLTPKYVCIWDFGKNDLITITREAWDRINKDQKERHKN</sequence>
<organism evidence="2 3">
    <name type="scientific">Pedobacter rhizosphaerae</name>
    <dbReference type="NCBI Taxonomy" id="390241"/>
    <lineage>
        <taxon>Bacteria</taxon>
        <taxon>Pseudomonadati</taxon>
        <taxon>Bacteroidota</taxon>
        <taxon>Sphingobacteriia</taxon>
        <taxon>Sphingobacteriales</taxon>
        <taxon>Sphingobacteriaceae</taxon>
        <taxon>Pedobacter</taxon>
    </lineage>
</organism>
<feature type="signal peptide" evidence="1">
    <location>
        <begin position="1"/>
        <end position="19"/>
    </location>
</feature>
<gene>
    <name evidence="2" type="ORF">SAMN04488023_107149</name>
</gene>
<dbReference type="AlphaFoldDB" id="A0A1H9NBL8"/>
<dbReference type="STRING" id="390241.SAMN04488023_107149"/>
<name>A0A1H9NBL8_9SPHI</name>
<evidence type="ECO:0000313" key="3">
    <source>
        <dbReference type="Proteomes" id="UP000199572"/>
    </source>
</evidence>
<feature type="chain" id="PRO_5011778015" evidence="1">
    <location>
        <begin position="20"/>
        <end position="279"/>
    </location>
</feature>
<evidence type="ECO:0000313" key="2">
    <source>
        <dbReference type="EMBL" id="SER33332.1"/>
    </source>
</evidence>
<keyword evidence="1" id="KW-0732">Signal</keyword>
<dbReference type="Proteomes" id="UP000199572">
    <property type="component" value="Unassembled WGS sequence"/>
</dbReference>
<dbReference type="OrthoDB" id="1075024at2"/>
<protein>
    <submittedName>
        <fullName evidence="2">Uncharacterized protein</fullName>
    </submittedName>
</protein>